<keyword evidence="3" id="KW-1185">Reference proteome</keyword>
<gene>
    <name evidence="2" type="ORF">RJT34_23152</name>
</gene>
<evidence type="ECO:0000256" key="1">
    <source>
        <dbReference type="SAM" id="MobiDB-lite"/>
    </source>
</evidence>
<dbReference type="EMBL" id="JAYKXN010000006">
    <property type="protein sequence ID" value="KAK7278127.1"/>
    <property type="molecule type" value="Genomic_DNA"/>
</dbReference>
<dbReference type="AlphaFoldDB" id="A0AAN9FKG0"/>
<feature type="region of interest" description="Disordered" evidence="1">
    <location>
        <begin position="44"/>
        <end position="69"/>
    </location>
</feature>
<proteinExistence type="predicted"/>
<dbReference type="Proteomes" id="UP001359559">
    <property type="component" value="Unassembled WGS sequence"/>
</dbReference>
<name>A0AAN9FKG0_CLITE</name>
<accession>A0AAN9FKG0</accession>
<reference evidence="2 3" key="1">
    <citation type="submission" date="2024-01" db="EMBL/GenBank/DDBJ databases">
        <title>The genomes of 5 underutilized Papilionoideae crops provide insights into root nodulation and disease resistance.</title>
        <authorList>
            <person name="Yuan L."/>
        </authorList>
    </citation>
    <scope>NUCLEOTIDE SEQUENCE [LARGE SCALE GENOMIC DNA]</scope>
    <source>
        <strain evidence="2">LY-2023</strain>
        <tissue evidence="2">Leaf</tissue>
    </source>
</reference>
<evidence type="ECO:0000313" key="2">
    <source>
        <dbReference type="EMBL" id="KAK7278127.1"/>
    </source>
</evidence>
<protein>
    <submittedName>
        <fullName evidence="2">Uncharacterized protein</fullName>
    </submittedName>
</protein>
<organism evidence="2 3">
    <name type="scientific">Clitoria ternatea</name>
    <name type="common">Butterfly pea</name>
    <dbReference type="NCBI Taxonomy" id="43366"/>
    <lineage>
        <taxon>Eukaryota</taxon>
        <taxon>Viridiplantae</taxon>
        <taxon>Streptophyta</taxon>
        <taxon>Embryophyta</taxon>
        <taxon>Tracheophyta</taxon>
        <taxon>Spermatophyta</taxon>
        <taxon>Magnoliopsida</taxon>
        <taxon>eudicotyledons</taxon>
        <taxon>Gunneridae</taxon>
        <taxon>Pentapetalae</taxon>
        <taxon>rosids</taxon>
        <taxon>fabids</taxon>
        <taxon>Fabales</taxon>
        <taxon>Fabaceae</taxon>
        <taxon>Papilionoideae</taxon>
        <taxon>50 kb inversion clade</taxon>
        <taxon>NPAAA clade</taxon>
        <taxon>indigoferoid/millettioid clade</taxon>
        <taxon>Phaseoleae</taxon>
        <taxon>Clitoria</taxon>
    </lineage>
</organism>
<evidence type="ECO:0000313" key="3">
    <source>
        <dbReference type="Proteomes" id="UP001359559"/>
    </source>
</evidence>
<sequence length="69" mass="8112">MLWEQHEKDISLPVLRLLFRRVWETSVDVVAFVVITRIYVHPEPHHLKPNQLPKPTLEAQPTPQTQPNP</sequence>
<comment type="caution">
    <text evidence="2">The sequence shown here is derived from an EMBL/GenBank/DDBJ whole genome shotgun (WGS) entry which is preliminary data.</text>
</comment>